<evidence type="ECO:0000256" key="1">
    <source>
        <dbReference type="SAM" id="MobiDB-lite"/>
    </source>
</evidence>
<sequence length="87" mass="9404">MMDPRADRPVHPRRLRAVPAGPPDAVPDRRVDLAPPLSTVGAWADELMTLLRSEIDAAARAGVISTAESQQLLARLNLVVDQALTSR</sequence>
<evidence type="ECO:0000313" key="3">
    <source>
        <dbReference type="Proteomes" id="UP000586918"/>
    </source>
</evidence>
<proteinExistence type="predicted"/>
<dbReference type="EMBL" id="JAAXKZ010000030">
    <property type="protein sequence ID" value="NMH92046.1"/>
    <property type="molecule type" value="Genomic_DNA"/>
</dbReference>
<name>A0A848DHK5_9PSEU</name>
<protein>
    <submittedName>
        <fullName evidence="2">Uncharacterized protein</fullName>
    </submittedName>
</protein>
<dbReference type="AlphaFoldDB" id="A0A848DHK5"/>
<comment type="caution">
    <text evidence="2">The sequence shown here is derived from an EMBL/GenBank/DDBJ whole genome shotgun (WGS) entry which is preliminary data.</text>
</comment>
<accession>A0A848DHK5</accession>
<feature type="region of interest" description="Disordered" evidence="1">
    <location>
        <begin position="1"/>
        <end position="30"/>
    </location>
</feature>
<evidence type="ECO:0000313" key="2">
    <source>
        <dbReference type="EMBL" id="NMH92046.1"/>
    </source>
</evidence>
<dbReference type="Proteomes" id="UP000586918">
    <property type="component" value="Unassembled WGS sequence"/>
</dbReference>
<keyword evidence="3" id="KW-1185">Reference proteome</keyword>
<reference evidence="2 3" key="1">
    <citation type="submission" date="2020-04" db="EMBL/GenBank/DDBJ databases">
        <authorList>
            <person name="Klaysubun C."/>
            <person name="Duangmal K."/>
            <person name="Lipun K."/>
        </authorList>
    </citation>
    <scope>NUCLEOTIDE SEQUENCE [LARGE SCALE GENOMIC DNA]</scope>
    <source>
        <strain evidence="2 3">DSM 45300</strain>
    </source>
</reference>
<feature type="compositionally biased region" description="Basic and acidic residues" evidence="1">
    <location>
        <begin position="1"/>
        <end position="10"/>
    </location>
</feature>
<gene>
    <name evidence="2" type="ORF">HF519_10790</name>
</gene>
<organism evidence="2 3">
    <name type="scientific">Pseudonocardia bannensis</name>
    <dbReference type="NCBI Taxonomy" id="630973"/>
    <lineage>
        <taxon>Bacteria</taxon>
        <taxon>Bacillati</taxon>
        <taxon>Actinomycetota</taxon>
        <taxon>Actinomycetes</taxon>
        <taxon>Pseudonocardiales</taxon>
        <taxon>Pseudonocardiaceae</taxon>
        <taxon>Pseudonocardia</taxon>
    </lineage>
</organism>